<keyword evidence="2" id="KW-1185">Reference proteome</keyword>
<reference evidence="1 2" key="1">
    <citation type="submission" date="2023-02" db="EMBL/GenBank/DDBJ databases">
        <title>LHISI_Scaffold_Assembly.</title>
        <authorList>
            <person name="Stuart O.P."/>
            <person name="Cleave R."/>
            <person name="Magrath M.J.L."/>
            <person name="Mikheyev A.S."/>
        </authorList>
    </citation>
    <scope>NUCLEOTIDE SEQUENCE [LARGE SCALE GENOMIC DNA]</scope>
    <source>
        <strain evidence="1">Daus_M_001</strain>
        <tissue evidence="1">Leg muscle</tissue>
    </source>
</reference>
<dbReference type="Proteomes" id="UP001159363">
    <property type="component" value="Chromosome 3"/>
</dbReference>
<evidence type="ECO:0000313" key="1">
    <source>
        <dbReference type="EMBL" id="KAJ8888487.1"/>
    </source>
</evidence>
<accession>A0ABQ9HW49</accession>
<name>A0ABQ9HW49_9NEOP</name>
<organism evidence="1 2">
    <name type="scientific">Dryococelus australis</name>
    <dbReference type="NCBI Taxonomy" id="614101"/>
    <lineage>
        <taxon>Eukaryota</taxon>
        <taxon>Metazoa</taxon>
        <taxon>Ecdysozoa</taxon>
        <taxon>Arthropoda</taxon>
        <taxon>Hexapoda</taxon>
        <taxon>Insecta</taxon>
        <taxon>Pterygota</taxon>
        <taxon>Neoptera</taxon>
        <taxon>Polyneoptera</taxon>
        <taxon>Phasmatodea</taxon>
        <taxon>Verophasmatodea</taxon>
        <taxon>Anareolatae</taxon>
        <taxon>Phasmatidae</taxon>
        <taxon>Eurycanthinae</taxon>
        <taxon>Dryococelus</taxon>
    </lineage>
</organism>
<comment type="caution">
    <text evidence="1">The sequence shown here is derived from an EMBL/GenBank/DDBJ whole genome shotgun (WGS) entry which is preliminary data.</text>
</comment>
<evidence type="ECO:0000313" key="2">
    <source>
        <dbReference type="Proteomes" id="UP001159363"/>
    </source>
</evidence>
<protein>
    <submittedName>
        <fullName evidence="1">Uncharacterized protein</fullName>
    </submittedName>
</protein>
<dbReference type="EMBL" id="JARBHB010000003">
    <property type="protein sequence ID" value="KAJ8888487.1"/>
    <property type="molecule type" value="Genomic_DNA"/>
</dbReference>
<sequence>MAQNSKRRAESQNHTLDSYFIKRQAVTVTTDDDSRLLQASKSAWDASQNESVSSASLVGYCSHSATSATLLTCHWSPPQNYYFPYSLQTKTNKEGRRFASYKHLDSF</sequence>
<gene>
    <name evidence="1" type="ORF">PR048_007978</name>
</gene>
<proteinExistence type="predicted"/>